<sequence length="97" mass="10939">MHHNHHGYSQQQGNIALGERRCRCTVRWHLGRRKDFDQRLEAYLLAHAHLQLAGIGTGLIGSLLPESDQSVPEFGGDKFSNSLEIPVTRPRCSNYTS</sequence>
<gene>
    <name evidence="1" type="ORF">TWF970_004694</name>
</gene>
<reference evidence="1 2" key="1">
    <citation type="submission" date="2020-01" db="EMBL/GenBank/DDBJ databases">
        <authorList>
            <person name="Palmer J.M."/>
        </authorList>
    </citation>
    <scope>NUCLEOTIDE SEQUENCE [LARGE SCALE GENOMIC DNA]</scope>
    <source>
        <strain evidence="1 2">TWF970</strain>
    </source>
</reference>
<organism evidence="1 2">
    <name type="scientific">Orbilia oligospora</name>
    <name type="common">Nematode-trapping fungus</name>
    <name type="synonym">Arthrobotrys oligospora</name>
    <dbReference type="NCBI Taxonomy" id="2813651"/>
    <lineage>
        <taxon>Eukaryota</taxon>
        <taxon>Fungi</taxon>
        <taxon>Dikarya</taxon>
        <taxon>Ascomycota</taxon>
        <taxon>Pezizomycotina</taxon>
        <taxon>Orbiliomycetes</taxon>
        <taxon>Orbiliales</taxon>
        <taxon>Orbiliaceae</taxon>
        <taxon>Orbilia</taxon>
    </lineage>
</organism>
<proteinExistence type="predicted"/>
<dbReference type="Proteomes" id="UP000474640">
    <property type="component" value="Unassembled WGS sequence"/>
</dbReference>
<evidence type="ECO:0000313" key="2">
    <source>
        <dbReference type="Proteomes" id="UP000474640"/>
    </source>
</evidence>
<protein>
    <submittedName>
        <fullName evidence="1">Uncharacterized protein</fullName>
    </submittedName>
</protein>
<accession>A0A7C8VA89</accession>
<dbReference type="AlphaFoldDB" id="A0A7C8VA89"/>
<comment type="caution">
    <text evidence="1">The sequence shown here is derived from an EMBL/GenBank/DDBJ whole genome shotgun (WGS) entry which is preliminary data.</text>
</comment>
<dbReference type="EMBL" id="JAABOJ010000025">
    <property type="protein sequence ID" value="KAF3278245.1"/>
    <property type="molecule type" value="Genomic_DNA"/>
</dbReference>
<evidence type="ECO:0000313" key="1">
    <source>
        <dbReference type="EMBL" id="KAF3278245.1"/>
    </source>
</evidence>
<name>A0A7C8VA89_ORBOL</name>